<gene>
    <name evidence="4" type="ORF">FYJ51_10470</name>
</gene>
<evidence type="ECO:0000313" key="4">
    <source>
        <dbReference type="EMBL" id="MSS59315.1"/>
    </source>
</evidence>
<dbReference type="InterPro" id="IPR036291">
    <property type="entry name" value="NAD(P)-bd_dom_sf"/>
</dbReference>
<accession>A0A7X2TGK1</accession>
<evidence type="ECO:0000256" key="2">
    <source>
        <dbReference type="ARBA" id="ARBA00023002"/>
    </source>
</evidence>
<dbReference type="PANTHER" id="PTHR44196:SF2">
    <property type="entry name" value="SHORT-CHAIN DEHYDROGENASE-RELATED"/>
    <property type="match status" value="1"/>
</dbReference>
<dbReference type="PRINTS" id="PR00081">
    <property type="entry name" value="GDHRDH"/>
</dbReference>
<protein>
    <submittedName>
        <fullName evidence="4">SDR family NAD(P)-dependent oxidoreductase</fullName>
    </submittedName>
</protein>
<evidence type="ECO:0000256" key="1">
    <source>
        <dbReference type="ARBA" id="ARBA00006484"/>
    </source>
</evidence>
<dbReference type="AlphaFoldDB" id="A0A7X2TGK1"/>
<dbReference type="CDD" id="cd05233">
    <property type="entry name" value="SDR_c"/>
    <property type="match status" value="1"/>
</dbReference>
<name>A0A7X2TGK1_9FIRM</name>
<keyword evidence="5" id="KW-1185">Reference proteome</keyword>
<keyword evidence="2" id="KW-0560">Oxidoreductase</keyword>
<dbReference type="Pfam" id="PF00106">
    <property type="entry name" value="adh_short"/>
    <property type="match status" value="1"/>
</dbReference>
<dbReference type="PIRSF" id="PIRSF000126">
    <property type="entry name" value="11-beta-HSD1"/>
    <property type="match status" value="1"/>
</dbReference>
<dbReference type="GO" id="GO:0016491">
    <property type="term" value="F:oxidoreductase activity"/>
    <property type="evidence" value="ECO:0007669"/>
    <property type="project" value="UniProtKB-KW"/>
</dbReference>
<reference evidence="4 5" key="1">
    <citation type="submission" date="2019-08" db="EMBL/GenBank/DDBJ databases">
        <title>In-depth cultivation of the pig gut microbiome towards novel bacterial diversity and tailored functional studies.</title>
        <authorList>
            <person name="Wylensek D."/>
            <person name="Hitch T.C.A."/>
            <person name="Clavel T."/>
        </authorList>
    </citation>
    <scope>NUCLEOTIDE SEQUENCE [LARGE SCALE GENOMIC DNA]</scope>
    <source>
        <strain evidence="4 5">Oil+RF-744-GAM-WT-6</strain>
    </source>
</reference>
<dbReference type="Proteomes" id="UP000461880">
    <property type="component" value="Unassembled WGS sequence"/>
</dbReference>
<evidence type="ECO:0000313" key="5">
    <source>
        <dbReference type="Proteomes" id="UP000461880"/>
    </source>
</evidence>
<dbReference type="PANTHER" id="PTHR44196">
    <property type="entry name" value="DEHYDROGENASE/REDUCTASE SDR FAMILY MEMBER 7B"/>
    <property type="match status" value="1"/>
</dbReference>
<dbReference type="InterPro" id="IPR002347">
    <property type="entry name" value="SDR_fam"/>
</dbReference>
<sequence length="276" mass="30677">MRMPIRFRKLQKNLHKLLRSGSAGGRAMKTVLITGGSEGIGYALAECFAEDHYRILLAARNIEKLNQASKKLQNTYHAETAVYSIDLSALGNAEQLYRQIREDGYQVDVLVNNAGIGFLGRSWEIPIEADERLTILNDTSLMTLTKLALKDMLASGKGEIINISSTGAFQPGPYIASYYASKVFVEYYTRAAAEEVKHTGVRVYCYCPGPVDTAFYPKSGGKKPFGAMSAEQAAEYVYKHRGSRCMIIPGFLNQITRIVPTDLRMKAILLMKKKTL</sequence>
<organism evidence="4 5">
    <name type="scientific">Stecheria intestinalis</name>
    <dbReference type="NCBI Taxonomy" id="2606630"/>
    <lineage>
        <taxon>Bacteria</taxon>
        <taxon>Bacillati</taxon>
        <taxon>Bacillota</taxon>
        <taxon>Erysipelotrichia</taxon>
        <taxon>Erysipelotrichales</taxon>
        <taxon>Erysipelotrichaceae</taxon>
        <taxon>Stecheria</taxon>
    </lineage>
</organism>
<dbReference type="PRINTS" id="PR00080">
    <property type="entry name" value="SDRFAMILY"/>
</dbReference>
<dbReference type="EMBL" id="VUMN01000028">
    <property type="protein sequence ID" value="MSS59315.1"/>
    <property type="molecule type" value="Genomic_DNA"/>
</dbReference>
<dbReference type="Gene3D" id="3.40.50.720">
    <property type="entry name" value="NAD(P)-binding Rossmann-like Domain"/>
    <property type="match status" value="1"/>
</dbReference>
<dbReference type="SUPFAM" id="SSF51735">
    <property type="entry name" value="NAD(P)-binding Rossmann-fold domains"/>
    <property type="match status" value="1"/>
</dbReference>
<evidence type="ECO:0000256" key="3">
    <source>
        <dbReference type="RuleBase" id="RU000363"/>
    </source>
</evidence>
<comment type="similarity">
    <text evidence="1 3">Belongs to the short-chain dehydrogenases/reductases (SDR) family.</text>
</comment>
<comment type="caution">
    <text evidence="4">The sequence shown here is derived from an EMBL/GenBank/DDBJ whole genome shotgun (WGS) entry which is preliminary data.</text>
</comment>
<proteinExistence type="inferred from homology"/>
<dbReference type="GO" id="GO:0016020">
    <property type="term" value="C:membrane"/>
    <property type="evidence" value="ECO:0007669"/>
    <property type="project" value="TreeGrafter"/>
</dbReference>